<comment type="caution">
    <text evidence="1">The sequence shown here is derived from an EMBL/GenBank/DDBJ whole genome shotgun (WGS) entry which is preliminary data.</text>
</comment>
<organism evidence="1 2">
    <name type="scientific">Lyngbya aestuarii BL J</name>
    <dbReference type="NCBI Taxonomy" id="1348334"/>
    <lineage>
        <taxon>Bacteria</taxon>
        <taxon>Bacillati</taxon>
        <taxon>Cyanobacteriota</taxon>
        <taxon>Cyanophyceae</taxon>
        <taxon>Oscillatoriophycideae</taxon>
        <taxon>Oscillatoriales</taxon>
        <taxon>Microcoleaceae</taxon>
        <taxon>Lyngbya</taxon>
    </lineage>
</organism>
<reference evidence="1 2" key="1">
    <citation type="journal article" date="2013" name="Front. Microbiol.">
        <title>Comparative genomic analyses of the cyanobacterium, Lyngbya aestuarii BL J, a powerful hydrogen producer.</title>
        <authorList>
            <person name="Kothari A."/>
            <person name="Vaughn M."/>
            <person name="Garcia-Pichel F."/>
        </authorList>
    </citation>
    <scope>NUCLEOTIDE SEQUENCE [LARGE SCALE GENOMIC DNA]</scope>
    <source>
        <strain evidence="1 2">BL J</strain>
    </source>
</reference>
<evidence type="ECO:0000313" key="2">
    <source>
        <dbReference type="Proteomes" id="UP000017127"/>
    </source>
</evidence>
<evidence type="ECO:0000313" key="1">
    <source>
        <dbReference type="EMBL" id="ERT09279.1"/>
    </source>
</evidence>
<proteinExistence type="predicted"/>
<name>U7QMS1_9CYAN</name>
<accession>U7QMS1</accession>
<keyword evidence="2" id="KW-1185">Reference proteome</keyword>
<sequence>MINLTQNLIFEQLIPKTQRKTPIFEKLINSEEIEHLFGGDQFLVKS</sequence>
<dbReference type="Proteomes" id="UP000017127">
    <property type="component" value="Unassembled WGS sequence"/>
</dbReference>
<dbReference type="AlphaFoldDB" id="U7QMS1"/>
<gene>
    <name evidence="1" type="ORF">M595_0761</name>
</gene>
<protein>
    <submittedName>
        <fullName evidence="1">Uncharacterized protein</fullName>
    </submittedName>
</protein>
<dbReference type="EMBL" id="AUZM01000004">
    <property type="protein sequence ID" value="ERT09279.1"/>
    <property type="molecule type" value="Genomic_DNA"/>
</dbReference>